<protein>
    <recommendedName>
        <fullName evidence="5 8">Muconolactone Delta-isomerase</fullName>
        <shortName evidence="8">MIase</shortName>
        <ecNumber evidence="5 8">5.3.3.4</ecNumber>
    </recommendedName>
</protein>
<evidence type="ECO:0000256" key="7">
    <source>
        <dbReference type="ARBA" id="ARBA00023235"/>
    </source>
</evidence>
<keyword evidence="7 8" id="KW-0413">Isomerase</keyword>
<evidence type="ECO:0000256" key="6">
    <source>
        <dbReference type="ARBA" id="ARBA00022797"/>
    </source>
</evidence>
<feature type="domain" description="Muconolactone isomerase" evidence="9">
    <location>
        <begin position="1"/>
        <end position="88"/>
    </location>
</feature>
<evidence type="ECO:0000256" key="3">
    <source>
        <dbReference type="ARBA" id="ARBA00010882"/>
    </source>
</evidence>
<keyword evidence="6 8" id="KW-0058">Aromatic hydrocarbons catabolism</keyword>
<organism evidence="10 11">
    <name type="scientific">Paractinoplanes ovalisporus</name>
    <dbReference type="NCBI Taxonomy" id="2810368"/>
    <lineage>
        <taxon>Bacteria</taxon>
        <taxon>Bacillati</taxon>
        <taxon>Actinomycetota</taxon>
        <taxon>Actinomycetes</taxon>
        <taxon>Micromonosporales</taxon>
        <taxon>Micromonosporaceae</taxon>
        <taxon>Paractinoplanes</taxon>
    </lineage>
</organism>
<gene>
    <name evidence="10" type="ORF">JIG36_40560</name>
</gene>
<accession>A0ABS2ARJ1</accession>
<comment type="subunit">
    <text evidence="4">Homodecamer.</text>
</comment>
<dbReference type="Pfam" id="PF02426">
    <property type="entry name" value="MIase"/>
    <property type="match status" value="1"/>
</dbReference>
<dbReference type="EMBL" id="JAENHP010000021">
    <property type="protein sequence ID" value="MBM2621816.1"/>
    <property type="molecule type" value="Genomic_DNA"/>
</dbReference>
<dbReference type="InterPro" id="IPR026029">
    <property type="entry name" value="MLI_dom"/>
</dbReference>
<comment type="catalytic activity">
    <reaction evidence="1 8">
        <text>(S)-muconolactone = (4,5-dihydro-5-oxofuran-2-yl)-acetate</text>
        <dbReference type="Rhea" id="RHEA:12348"/>
        <dbReference type="ChEBI" id="CHEBI:58425"/>
        <dbReference type="ChEBI" id="CHEBI:58736"/>
        <dbReference type="EC" id="5.3.3.4"/>
    </reaction>
</comment>
<comment type="pathway">
    <text evidence="2 8">Aromatic compound metabolism; beta-ketoadipate pathway; 5-oxo-4,5-dihydro-2-furylacetate from catechol: step 3/3.</text>
</comment>
<dbReference type="PIRSF" id="PIRSF001486">
    <property type="entry name" value="CatC"/>
    <property type="match status" value="1"/>
</dbReference>
<evidence type="ECO:0000313" key="11">
    <source>
        <dbReference type="Proteomes" id="UP000632138"/>
    </source>
</evidence>
<dbReference type="RefSeq" id="WP_203381822.1">
    <property type="nucleotide sequence ID" value="NZ_JAENHP010000021.1"/>
</dbReference>
<dbReference type="Proteomes" id="UP000632138">
    <property type="component" value="Unassembled WGS sequence"/>
</dbReference>
<evidence type="ECO:0000256" key="2">
    <source>
        <dbReference type="ARBA" id="ARBA00005193"/>
    </source>
</evidence>
<dbReference type="InterPro" id="IPR003464">
    <property type="entry name" value="Muconolactone_d_Isoase"/>
</dbReference>
<keyword evidence="11" id="KW-1185">Reference proteome</keyword>
<comment type="caution">
    <text evidence="10">The sequence shown here is derived from an EMBL/GenBank/DDBJ whole genome shotgun (WGS) entry which is preliminary data.</text>
</comment>
<dbReference type="EC" id="5.3.3.4" evidence="5 8"/>
<evidence type="ECO:0000256" key="4">
    <source>
        <dbReference type="ARBA" id="ARBA00011365"/>
    </source>
</evidence>
<sequence length="96" mass="10766">MRFAVRLTTTLPPEMPESQRDDLLAAEFRRGQQLVADGTIEHIWRLPGRLANLGVWAVDTPETLHDALASLPLWRWMDVQVEALADHPLGGAVDSR</sequence>
<evidence type="ECO:0000256" key="8">
    <source>
        <dbReference type="PIRNR" id="PIRNR001486"/>
    </source>
</evidence>
<reference evidence="10 11" key="1">
    <citation type="submission" date="2021-01" db="EMBL/GenBank/DDBJ databases">
        <title>Actinoplanes sp. nov. LDG1-06 isolated from lichen.</title>
        <authorList>
            <person name="Saeng-In P."/>
            <person name="Phongsopitanun W."/>
            <person name="Kanchanasin P."/>
            <person name="Yuki M."/>
            <person name="Kudo T."/>
            <person name="Ohkuma M."/>
            <person name="Tanasupawat S."/>
        </authorList>
    </citation>
    <scope>NUCLEOTIDE SEQUENCE [LARGE SCALE GENOMIC DNA]</scope>
    <source>
        <strain evidence="10 11">LDG1-06</strain>
    </source>
</reference>
<dbReference type="Gene3D" id="3.30.70.1060">
    <property type="entry name" value="Dimeric alpha+beta barrel"/>
    <property type="match status" value="1"/>
</dbReference>
<comment type="similarity">
    <text evidence="3 8">Belongs to the muconolactone Delta-isomerase family.</text>
</comment>
<dbReference type="InterPro" id="IPR011008">
    <property type="entry name" value="Dimeric_a/b-barrel"/>
</dbReference>
<name>A0ABS2ARJ1_9ACTN</name>
<proteinExistence type="inferred from homology"/>
<evidence type="ECO:0000313" key="10">
    <source>
        <dbReference type="EMBL" id="MBM2621816.1"/>
    </source>
</evidence>
<evidence type="ECO:0000256" key="5">
    <source>
        <dbReference type="ARBA" id="ARBA00012070"/>
    </source>
</evidence>
<evidence type="ECO:0000259" key="9">
    <source>
        <dbReference type="Pfam" id="PF02426"/>
    </source>
</evidence>
<evidence type="ECO:0000256" key="1">
    <source>
        <dbReference type="ARBA" id="ARBA00001739"/>
    </source>
</evidence>
<dbReference type="SUPFAM" id="SSF54909">
    <property type="entry name" value="Dimeric alpha+beta barrel"/>
    <property type="match status" value="1"/>
</dbReference>